<evidence type="ECO:0000256" key="1">
    <source>
        <dbReference type="SAM" id="MobiDB-lite"/>
    </source>
</evidence>
<dbReference type="AlphaFoldDB" id="A0A4Z2IJG5"/>
<comment type="caution">
    <text evidence="2">The sequence shown here is derived from an EMBL/GenBank/DDBJ whole genome shotgun (WGS) entry which is preliminary data.</text>
</comment>
<organism evidence="2 3">
    <name type="scientific">Liparis tanakae</name>
    <name type="common">Tanaka's snailfish</name>
    <dbReference type="NCBI Taxonomy" id="230148"/>
    <lineage>
        <taxon>Eukaryota</taxon>
        <taxon>Metazoa</taxon>
        <taxon>Chordata</taxon>
        <taxon>Craniata</taxon>
        <taxon>Vertebrata</taxon>
        <taxon>Euteleostomi</taxon>
        <taxon>Actinopterygii</taxon>
        <taxon>Neopterygii</taxon>
        <taxon>Teleostei</taxon>
        <taxon>Neoteleostei</taxon>
        <taxon>Acanthomorphata</taxon>
        <taxon>Eupercaria</taxon>
        <taxon>Perciformes</taxon>
        <taxon>Cottioidei</taxon>
        <taxon>Cottales</taxon>
        <taxon>Liparidae</taxon>
        <taxon>Liparis</taxon>
    </lineage>
</organism>
<dbReference type="EMBL" id="SRLO01000083">
    <property type="protein sequence ID" value="TNN77392.1"/>
    <property type="molecule type" value="Genomic_DNA"/>
</dbReference>
<dbReference type="Proteomes" id="UP000314294">
    <property type="component" value="Unassembled WGS sequence"/>
</dbReference>
<dbReference type="OrthoDB" id="8061355at2759"/>
<evidence type="ECO:0000313" key="2">
    <source>
        <dbReference type="EMBL" id="TNN77392.1"/>
    </source>
</evidence>
<name>A0A4Z2IJG5_9TELE</name>
<keyword evidence="3" id="KW-1185">Reference proteome</keyword>
<feature type="region of interest" description="Disordered" evidence="1">
    <location>
        <begin position="1"/>
        <end position="25"/>
    </location>
</feature>
<accession>A0A4Z2IJG5</accession>
<gene>
    <name evidence="2" type="ORF">EYF80_012356</name>
</gene>
<reference evidence="2 3" key="1">
    <citation type="submission" date="2019-03" db="EMBL/GenBank/DDBJ databases">
        <title>First draft genome of Liparis tanakae, snailfish: a comprehensive survey of snailfish specific genes.</title>
        <authorList>
            <person name="Kim W."/>
            <person name="Song I."/>
            <person name="Jeong J.-H."/>
            <person name="Kim D."/>
            <person name="Kim S."/>
            <person name="Ryu S."/>
            <person name="Song J.Y."/>
            <person name="Lee S.K."/>
        </authorList>
    </citation>
    <scope>NUCLEOTIDE SEQUENCE [LARGE SCALE GENOMIC DNA]</scope>
    <source>
        <tissue evidence="2">Muscle</tissue>
    </source>
</reference>
<proteinExistence type="predicted"/>
<sequence>MMGGVPPGGPGGSDTTRRRRSVDTQPQNIDEELFLELGQVVLEIIQTVPELDLVVQSIFRTGFQSMKAATLALDTVEEMMLRVLKDTDRLQMTYITLLTNQSEASVWINRVLNNVIEMIQKFHAS</sequence>
<feature type="compositionally biased region" description="Gly residues" evidence="1">
    <location>
        <begin position="1"/>
        <end position="12"/>
    </location>
</feature>
<protein>
    <submittedName>
        <fullName evidence="2">Uncharacterized protein</fullName>
    </submittedName>
</protein>
<evidence type="ECO:0000313" key="3">
    <source>
        <dbReference type="Proteomes" id="UP000314294"/>
    </source>
</evidence>